<dbReference type="Proteomes" id="UP000028547">
    <property type="component" value="Unassembled WGS sequence"/>
</dbReference>
<dbReference type="InterPro" id="IPR015068">
    <property type="entry name" value="DUF1877"/>
</dbReference>
<comment type="caution">
    <text evidence="1">The sequence shown here is derived from an EMBL/GenBank/DDBJ whole genome shotgun (WGS) entry which is preliminary data.</text>
</comment>
<dbReference type="Gene3D" id="3.40.1760.10">
    <property type="entry name" value="YfbM-like super family"/>
    <property type="match status" value="1"/>
</dbReference>
<dbReference type="RefSeq" id="WP_043390086.1">
    <property type="nucleotide sequence ID" value="NZ_JPMI01000025.1"/>
</dbReference>
<organism evidence="1 2">
    <name type="scientific">Archangium violaceum Cb vi76</name>
    <dbReference type="NCBI Taxonomy" id="1406225"/>
    <lineage>
        <taxon>Bacteria</taxon>
        <taxon>Pseudomonadati</taxon>
        <taxon>Myxococcota</taxon>
        <taxon>Myxococcia</taxon>
        <taxon>Myxococcales</taxon>
        <taxon>Cystobacterineae</taxon>
        <taxon>Archangiaceae</taxon>
        <taxon>Archangium</taxon>
    </lineage>
</organism>
<sequence>MGLDRIYQAIPATAGLIERAREDASLGEWLGLAPAWFRKGPGGALAPGKPDPGELELWQRVHALLEQQPGLEERNCDLGRSWDQLHYVLSAHRRGEPGSEADALLDVAVRGESLIAEHVRSGQGVPVRYTPPERVAEIARVLAPMTWESLEKQCVPDRMEAARVYKFFASHANEQEWSWLREYFHRFRAFYLTAAEHGNTVLVCTD</sequence>
<accession>A0A084T0E1</accession>
<dbReference type="InterPro" id="IPR035944">
    <property type="entry name" value="YfbM-like_sf"/>
</dbReference>
<evidence type="ECO:0000313" key="1">
    <source>
        <dbReference type="EMBL" id="KFA94176.1"/>
    </source>
</evidence>
<dbReference type="SUPFAM" id="SSF111069">
    <property type="entry name" value="Hypothetical protein yfbM"/>
    <property type="match status" value="1"/>
</dbReference>
<proteinExistence type="predicted"/>
<name>A0A084T0E1_9BACT</name>
<dbReference type="Pfam" id="PF08974">
    <property type="entry name" value="DUF1877"/>
    <property type="match status" value="1"/>
</dbReference>
<reference evidence="1 2" key="1">
    <citation type="submission" date="2014-07" db="EMBL/GenBank/DDBJ databases">
        <title>Draft Genome Sequence of Gephyronic Acid Producer, Cystobacter violaceus Strain Cb vi76.</title>
        <authorList>
            <person name="Stevens D.C."/>
            <person name="Young J."/>
            <person name="Carmichael R."/>
            <person name="Tan J."/>
            <person name="Taylor R.E."/>
        </authorList>
    </citation>
    <scope>NUCLEOTIDE SEQUENCE [LARGE SCALE GENOMIC DNA]</scope>
    <source>
        <strain evidence="1 2">Cb vi76</strain>
    </source>
</reference>
<evidence type="ECO:0000313" key="2">
    <source>
        <dbReference type="Proteomes" id="UP000028547"/>
    </source>
</evidence>
<evidence type="ECO:0008006" key="3">
    <source>
        <dbReference type="Google" id="ProtNLM"/>
    </source>
</evidence>
<protein>
    <recommendedName>
        <fullName evidence="3">DUF1877 domain-containing protein</fullName>
    </recommendedName>
</protein>
<dbReference type="EMBL" id="JPMI01000025">
    <property type="protein sequence ID" value="KFA94176.1"/>
    <property type="molecule type" value="Genomic_DNA"/>
</dbReference>
<gene>
    <name evidence="1" type="ORF">Q664_04430</name>
</gene>
<dbReference type="AlphaFoldDB" id="A0A084T0E1"/>